<evidence type="ECO:0000313" key="3">
    <source>
        <dbReference type="Proteomes" id="UP000203229"/>
    </source>
</evidence>
<feature type="transmembrane region" description="Helical" evidence="1">
    <location>
        <begin position="175"/>
        <end position="195"/>
    </location>
</feature>
<dbReference type="KEGG" id="scou:SCORR_v1c06130"/>
<dbReference type="OrthoDB" id="388175at2"/>
<feature type="transmembrane region" description="Helical" evidence="1">
    <location>
        <begin position="97"/>
        <end position="121"/>
    </location>
</feature>
<organism evidence="2 3">
    <name type="scientific">Spiroplasma corruscae</name>
    <dbReference type="NCBI Taxonomy" id="216934"/>
    <lineage>
        <taxon>Bacteria</taxon>
        <taxon>Bacillati</taxon>
        <taxon>Mycoplasmatota</taxon>
        <taxon>Mollicutes</taxon>
        <taxon>Entomoplasmatales</taxon>
        <taxon>Spiroplasmataceae</taxon>
        <taxon>Spiroplasma</taxon>
    </lineage>
</organism>
<reference evidence="2 3" key="1">
    <citation type="submission" date="2017-07" db="EMBL/GenBank/DDBJ databases">
        <title>Complete genome sequence of Spiroplasma corruscae EC-1 (DSM 19793).</title>
        <authorList>
            <person name="Tsai Y.-M."/>
            <person name="Lo W.-S."/>
            <person name="Kuo C.-H."/>
        </authorList>
    </citation>
    <scope>NUCLEOTIDE SEQUENCE [LARGE SCALE GENOMIC DNA]</scope>
    <source>
        <strain evidence="2 3">EC-1</strain>
    </source>
</reference>
<dbReference type="RefSeq" id="WP_094049065.1">
    <property type="nucleotide sequence ID" value="NZ_CP022535.1"/>
</dbReference>
<accession>A0A222EPE1</accession>
<feature type="transmembrane region" description="Helical" evidence="1">
    <location>
        <begin position="560"/>
        <end position="583"/>
    </location>
</feature>
<keyword evidence="1" id="KW-0812">Transmembrane</keyword>
<sequence>MSKVFLFKFYLLRILKSKIFIILTSIILTINIIIMSIVFIISKEADSITTSSIVLIVLNLLFLTFFNTANITDFFIQDNISNIESLMIRKGKRPSNIFISRILSNKLCSITYCFVIFILFITLSNITTFKVQEPITNKYSFGIFALIAYDLLITSITLILSVCTKKMKSTLPLPWIMATLFSLYPTIGPMILYIINIGDLSLSSVTMGDNLGLYDTYLERKNNNRILNKLYADYNDTTRIIAYNDVFNNENLFNIKQINGGYNQHNNNDINQIKNYLINISSSSWQTLDFYYQNKQNKLTTFIKEYIESLKVDDKLTVIFGEDFSSDLLKVQESDPFLKDLIAISPEPVDTTSNTNQYLNNVYFINNNSFEVYKGNNGIKNTLLNIDFSKLIESSVSEVNSIDQILRNQFYYYYQLYFYTNINSLIINTQKKFILENNIELIKKHFIVPYNFSNLIYFLINLQQEPKTVTSDKFFSYLKYKTRNTLYYNLNPFMHFFIMANNIGIEDKYYEAFIYKSFAFQIPLYWNNIIKSNDLETILDPKIPNEYKEPEPYFHIYTPYLIWILSSISLIVIAYSAYIKLIYKKSSDN</sequence>
<feature type="transmembrane region" description="Helical" evidence="1">
    <location>
        <begin position="53"/>
        <end position="76"/>
    </location>
</feature>
<proteinExistence type="predicted"/>
<feature type="transmembrane region" description="Helical" evidence="1">
    <location>
        <begin position="20"/>
        <end position="41"/>
    </location>
</feature>
<keyword evidence="1" id="KW-0472">Membrane</keyword>
<gene>
    <name evidence="2" type="ORF">SCORR_v1c06130</name>
</gene>
<evidence type="ECO:0000256" key="1">
    <source>
        <dbReference type="SAM" id="Phobius"/>
    </source>
</evidence>
<dbReference type="Proteomes" id="UP000203229">
    <property type="component" value="Chromosome"/>
</dbReference>
<dbReference type="EMBL" id="CP022535">
    <property type="protein sequence ID" value="ASP28385.1"/>
    <property type="molecule type" value="Genomic_DNA"/>
</dbReference>
<feature type="transmembrane region" description="Helical" evidence="1">
    <location>
        <begin position="141"/>
        <end position="163"/>
    </location>
</feature>
<keyword evidence="3" id="KW-1185">Reference proteome</keyword>
<name>A0A222EPE1_9MOLU</name>
<dbReference type="AlphaFoldDB" id="A0A222EPE1"/>
<evidence type="ECO:0000313" key="2">
    <source>
        <dbReference type="EMBL" id="ASP28385.1"/>
    </source>
</evidence>
<protein>
    <submittedName>
        <fullName evidence="2">Uncharacterized protein</fullName>
    </submittedName>
</protein>
<keyword evidence="1" id="KW-1133">Transmembrane helix</keyword>